<accession>A0A255EAB5</accession>
<organism evidence="3 4">
    <name type="scientific">Parenemella sanctibonifatiensis</name>
    <dbReference type="NCBI Taxonomy" id="2016505"/>
    <lineage>
        <taxon>Bacteria</taxon>
        <taxon>Bacillati</taxon>
        <taxon>Actinomycetota</taxon>
        <taxon>Actinomycetes</taxon>
        <taxon>Propionibacteriales</taxon>
        <taxon>Propionibacteriaceae</taxon>
        <taxon>Parenemella</taxon>
    </lineage>
</organism>
<proteinExistence type="predicted"/>
<reference evidence="3 4" key="1">
    <citation type="submission" date="2017-07" db="EMBL/GenBank/DDBJ databases">
        <title>Draft whole genome sequences of clinical Proprionibacteriaceae strains.</title>
        <authorList>
            <person name="Bernier A.-M."/>
            <person name="Bernard K."/>
            <person name="Domingo M.-C."/>
        </authorList>
    </citation>
    <scope>NUCLEOTIDE SEQUENCE [LARGE SCALE GENOMIC DNA]</scope>
    <source>
        <strain evidence="3 4">NML 160184</strain>
    </source>
</reference>
<dbReference type="SUPFAM" id="SSF47090">
    <property type="entry name" value="PGBD-like"/>
    <property type="match status" value="2"/>
</dbReference>
<evidence type="ECO:0000256" key="1">
    <source>
        <dbReference type="SAM" id="SignalP"/>
    </source>
</evidence>
<keyword evidence="1" id="KW-0732">Signal</keyword>
<evidence type="ECO:0000259" key="2">
    <source>
        <dbReference type="Pfam" id="PF01471"/>
    </source>
</evidence>
<dbReference type="InterPro" id="IPR036366">
    <property type="entry name" value="PGBDSf"/>
</dbReference>
<dbReference type="InterPro" id="IPR036365">
    <property type="entry name" value="PGBD-like_sf"/>
</dbReference>
<evidence type="ECO:0000313" key="4">
    <source>
        <dbReference type="Proteomes" id="UP000216533"/>
    </source>
</evidence>
<protein>
    <submittedName>
        <fullName evidence="3">Peptidoglycan-binding protein</fullName>
    </submittedName>
</protein>
<feature type="domain" description="Peptidoglycan binding-like" evidence="2">
    <location>
        <begin position="43"/>
        <end position="97"/>
    </location>
</feature>
<dbReference type="AlphaFoldDB" id="A0A255EAB5"/>
<evidence type="ECO:0000313" key="3">
    <source>
        <dbReference type="EMBL" id="OYN88446.1"/>
    </source>
</evidence>
<feature type="chain" id="PRO_5039581626" evidence="1">
    <location>
        <begin position="31"/>
        <end position="320"/>
    </location>
</feature>
<feature type="domain" description="Peptidoglycan binding-like" evidence="2">
    <location>
        <begin position="108"/>
        <end position="161"/>
    </location>
</feature>
<name>A0A255EAB5_9ACTN</name>
<dbReference type="Gene3D" id="1.10.101.10">
    <property type="entry name" value="PGBD-like superfamily/PGBD"/>
    <property type="match status" value="2"/>
</dbReference>
<sequence length="320" mass="33043">MMLKRVSTAALALISVMALTFGFAATSAQALNAWPVVKSGAKGVQVTTIQHLLGHARQTTDVDGSYGPNTKAKVIAFQKARGLSADGVVGAKTWGKLTPTLKRGADNKAVKALQVQLNRYGHKLDVDGKFGAGTEKAVRSFQSAKKLGVDGVVGPQTWQALIAGGTGGGGGGGGTSRAALAQDILNDSGITLYPLCGPSYAQPLANIRDTANGKTPRTGGGDVGTRYVTLNTSMLKFMRDYGKGNSYRVTTILGCNHSTNSAHYQGRAVDIDFANGQKINTTSAGRAMASKVRAACRAAGARSTLGPGDAGHSGHVHCAW</sequence>
<dbReference type="Pfam" id="PF01471">
    <property type="entry name" value="PG_binding_1"/>
    <property type="match status" value="2"/>
</dbReference>
<dbReference type="Proteomes" id="UP000216533">
    <property type="component" value="Unassembled WGS sequence"/>
</dbReference>
<gene>
    <name evidence="3" type="ORF">CGZ92_04195</name>
</gene>
<feature type="signal peptide" evidence="1">
    <location>
        <begin position="1"/>
        <end position="30"/>
    </location>
</feature>
<dbReference type="EMBL" id="NMVI01000012">
    <property type="protein sequence ID" value="OYN88446.1"/>
    <property type="molecule type" value="Genomic_DNA"/>
</dbReference>
<comment type="caution">
    <text evidence="3">The sequence shown here is derived from an EMBL/GenBank/DDBJ whole genome shotgun (WGS) entry which is preliminary data.</text>
</comment>
<dbReference type="InterPro" id="IPR002477">
    <property type="entry name" value="Peptidoglycan-bd-like"/>
</dbReference>